<evidence type="ECO:0000313" key="3">
    <source>
        <dbReference type="Proteomes" id="UP000077667"/>
    </source>
</evidence>
<keyword evidence="1" id="KW-0812">Transmembrane</keyword>
<evidence type="ECO:0000313" key="2">
    <source>
        <dbReference type="EMBL" id="ANH83353.1"/>
    </source>
</evidence>
<gene>
    <name evidence="2" type="ORF">A8C56_22310</name>
</gene>
<feature type="transmembrane region" description="Helical" evidence="1">
    <location>
        <begin position="41"/>
        <end position="62"/>
    </location>
</feature>
<accession>A0A1A9I6Z8</accession>
<dbReference type="KEGG" id="nia:A8C56_22310"/>
<dbReference type="EMBL" id="CP015772">
    <property type="protein sequence ID" value="ANH83353.1"/>
    <property type="molecule type" value="Genomic_DNA"/>
</dbReference>
<dbReference type="Proteomes" id="UP000077667">
    <property type="component" value="Chromosome"/>
</dbReference>
<dbReference type="AlphaFoldDB" id="A0A1A9I6Z8"/>
<dbReference type="STRING" id="1176587.A8C56_22310"/>
<sequence length="110" mass="12791">MNYQPVAYVLKKADRILIWPFIIFFGGSALLIFLAEKYQLPASWGVVCFLSLLAAAVMVGSYKLNKWRLWAYQEVDDLEELLRRERKKQIFKKSELPGKWAWMSARTGSS</sequence>
<dbReference type="RefSeq" id="WP_067760836.1">
    <property type="nucleotide sequence ID" value="NZ_CP015772.1"/>
</dbReference>
<organism evidence="2 3">
    <name type="scientific">Niabella ginsenosidivorans</name>
    <dbReference type="NCBI Taxonomy" id="1176587"/>
    <lineage>
        <taxon>Bacteria</taxon>
        <taxon>Pseudomonadati</taxon>
        <taxon>Bacteroidota</taxon>
        <taxon>Chitinophagia</taxon>
        <taxon>Chitinophagales</taxon>
        <taxon>Chitinophagaceae</taxon>
        <taxon>Niabella</taxon>
    </lineage>
</organism>
<reference evidence="2 3" key="1">
    <citation type="submission" date="2016-05" db="EMBL/GenBank/DDBJ databases">
        <title>Niabella ginsenosidivorans BS26 whole genome sequencing.</title>
        <authorList>
            <person name="Im W.T."/>
            <person name="Siddiqi M.Z."/>
        </authorList>
    </citation>
    <scope>NUCLEOTIDE SEQUENCE [LARGE SCALE GENOMIC DNA]</scope>
    <source>
        <strain evidence="2 3">BS26</strain>
    </source>
</reference>
<name>A0A1A9I6Z8_9BACT</name>
<keyword evidence="3" id="KW-1185">Reference proteome</keyword>
<feature type="transmembrane region" description="Helical" evidence="1">
    <location>
        <begin position="16"/>
        <end position="35"/>
    </location>
</feature>
<proteinExistence type="predicted"/>
<keyword evidence="1" id="KW-1133">Transmembrane helix</keyword>
<dbReference type="OrthoDB" id="7172951at2"/>
<protein>
    <submittedName>
        <fullName evidence="2">Uncharacterized protein</fullName>
    </submittedName>
</protein>
<evidence type="ECO:0000256" key="1">
    <source>
        <dbReference type="SAM" id="Phobius"/>
    </source>
</evidence>
<keyword evidence="1" id="KW-0472">Membrane</keyword>